<organism evidence="7 8">
    <name type="scientific">Oceanirhabdus seepicola</name>
    <dbReference type="NCBI Taxonomy" id="2828781"/>
    <lineage>
        <taxon>Bacteria</taxon>
        <taxon>Bacillati</taxon>
        <taxon>Bacillota</taxon>
        <taxon>Clostridia</taxon>
        <taxon>Eubacteriales</taxon>
        <taxon>Clostridiaceae</taxon>
        <taxon>Oceanirhabdus</taxon>
    </lineage>
</organism>
<evidence type="ECO:0000313" key="7">
    <source>
        <dbReference type="EMBL" id="MCM1990419.1"/>
    </source>
</evidence>
<dbReference type="PANTHER" id="PTHR34294">
    <property type="entry name" value="TRANSCRIPTIONAL REGULATOR-RELATED"/>
    <property type="match status" value="1"/>
</dbReference>
<keyword evidence="8" id="KW-1185">Reference proteome</keyword>
<accession>A0A9J6P1K7</accession>
<dbReference type="PANTHER" id="PTHR34294:SF5">
    <property type="entry name" value="CENTRAL GLYCOLYTIC GENES REGULATOR"/>
    <property type="match status" value="1"/>
</dbReference>
<gene>
    <name evidence="7" type="ORF">KDK92_11790</name>
</gene>
<name>A0A9J6P1K7_9CLOT</name>
<dbReference type="Proteomes" id="UP001056429">
    <property type="component" value="Unassembled WGS sequence"/>
</dbReference>
<dbReference type="Gene3D" id="3.40.50.1360">
    <property type="match status" value="1"/>
</dbReference>
<dbReference type="AlphaFoldDB" id="A0A9J6P1K7"/>
<evidence type="ECO:0000259" key="5">
    <source>
        <dbReference type="Pfam" id="PF04198"/>
    </source>
</evidence>
<dbReference type="GO" id="GO:0030246">
    <property type="term" value="F:carbohydrate binding"/>
    <property type="evidence" value="ECO:0007669"/>
    <property type="project" value="InterPro"/>
</dbReference>
<keyword evidence="2" id="KW-0805">Transcription regulation</keyword>
<dbReference type="SUPFAM" id="SSF100950">
    <property type="entry name" value="NagB/RpiA/CoA transferase-like"/>
    <property type="match status" value="1"/>
</dbReference>
<evidence type="ECO:0000256" key="1">
    <source>
        <dbReference type="ARBA" id="ARBA00010466"/>
    </source>
</evidence>
<dbReference type="InterPro" id="IPR051054">
    <property type="entry name" value="SorC_transcr_regulators"/>
</dbReference>
<evidence type="ECO:0000256" key="3">
    <source>
        <dbReference type="ARBA" id="ARBA00023125"/>
    </source>
</evidence>
<dbReference type="GO" id="GO:0003677">
    <property type="term" value="F:DNA binding"/>
    <property type="evidence" value="ECO:0007669"/>
    <property type="project" value="UniProtKB-KW"/>
</dbReference>
<keyword evidence="3" id="KW-0238">DNA-binding</keyword>
<reference evidence="7" key="1">
    <citation type="journal article" date="2021" name="mSystems">
        <title>Bacteria and Archaea Synergistically Convert Glycine Betaine to Biogenic Methane in the Formosa Cold Seep of the South China Sea.</title>
        <authorList>
            <person name="Li L."/>
            <person name="Zhang W."/>
            <person name="Zhang S."/>
            <person name="Song L."/>
            <person name="Sun Q."/>
            <person name="Zhang H."/>
            <person name="Xiang H."/>
            <person name="Dong X."/>
        </authorList>
    </citation>
    <scope>NUCLEOTIDE SEQUENCE</scope>
    <source>
        <strain evidence="7">ZWT</strain>
    </source>
</reference>
<dbReference type="Pfam" id="PF21715">
    <property type="entry name" value="CggR_N"/>
    <property type="match status" value="1"/>
</dbReference>
<dbReference type="InterPro" id="IPR036388">
    <property type="entry name" value="WH-like_DNA-bd_sf"/>
</dbReference>
<dbReference type="RefSeq" id="WP_250859454.1">
    <property type="nucleotide sequence ID" value="NZ_JAGSOJ010000002.1"/>
</dbReference>
<dbReference type="InterPro" id="IPR037171">
    <property type="entry name" value="NagB/RpiA_transferase-like"/>
</dbReference>
<evidence type="ECO:0000259" key="6">
    <source>
        <dbReference type="Pfam" id="PF21715"/>
    </source>
</evidence>
<comment type="similarity">
    <text evidence="1">Belongs to the SorC transcriptional regulatory family.</text>
</comment>
<sequence>MNLQDLANKILPELPELLHRRYNILKTINFYEPIGRRMLAQETNLGERTIRNEVEQMKKSNFISVKNSGMCLTREGKGILNELKDLLKDIEGLSGKEEMIQKYLNIKKVIIVPGDCDEDPSVLGEMGRAAASYCKTIMYDNISIALTGGNSIKAVVDNFDIYTKYKDILVLPARGGIGKKVEIQSNTLAAELSNKLNGNYKLLYAPDNMSGIALETMLKEKSICETIEKIRETDILVYGIGRADEMAKRRELEAETIEQLHNLGAVGEAFGIYFNKNGSTVYCTPTIGIQGEDLEKIEHLIAIAGGKQKSEAIISVERGRKKSVLVIDQGCANEIMNIISRNEENYI</sequence>
<dbReference type="Pfam" id="PF04198">
    <property type="entry name" value="Sugar-bind"/>
    <property type="match status" value="1"/>
</dbReference>
<reference evidence="7" key="2">
    <citation type="submission" date="2021-04" db="EMBL/GenBank/DDBJ databases">
        <authorList>
            <person name="Dong X."/>
        </authorList>
    </citation>
    <scope>NUCLEOTIDE SEQUENCE</scope>
    <source>
        <strain evidence="7">ZWT</strain>
    </source>
</reference>
<dbReference type="EMBL" id="JAGSOJ010000002">
    <property type="protein sequence ID" value="MCM1990419.1"/>
    <property type="molecule type" value="Genomic_DNA"/>
</dbReference>
<feature type="domain" description="Sugar-binding" evidence="5">
    <location>
        <begin position="90"/>
        <end position="337"/>
    </location>
</feature>
<comment type="caution">
    <text evidence="7">The sequence shown here is derived from an EMBL/GenBank/DDBJ whole genome shotgun (WGS) entry which is preliminary data.</text>
</comment>
<dbReference type="InterPro" id="IPR036390">
    <property type="entry name" value="WH_DNA-bd_sf"/>
</dbReference>
<dbReference type="InterPro" id="IPR007324">
    <property type="entry name" value="Sugar-bd_dom_put"/>
</dbReference>
<evidence type="ECO:0000313" key="8">
    <source>
        <dbReference type="Proteomes" id="UP001056429"/>
    </source>
</evidence>
<evidence type="ECO:0000256" key="2">
    <source>
        <dbReference type="ARBA" id="ARBA00023015"/>
    </source>
</evidence>
<dbReference type="Gene3D" id="1.10.10.10">
    <property type="entry name" value="Winged helix-like DNA-binding domain superfamily/Winged helix DNA-binding domain"/>
    <property type="match status" value="1"/>
</dbReference>
<dbReference type="InterPro" id="IPR048715">
    <property type="entry name" value="CggR_N"/>
</dbReference>
<protein>
    <submittedName>
        <fullName evidence="7">Sugar-binding transcriptional regulator</fullName>
    </submittedName>
</protein>
<evidence type="ECO:0000256" key="4">
    <source>
        <dbReference type="ARBA" id="ARBA00023163"/>
    </source>
</evidence>
<feature type="domain" description="CggR N-terminal DNA binding" evidence="6">
    <location>
        <begin position="18"/>
        <end position="86"/>
    </location>
</feature>
<keyword evidence="4" id="KW-0804">Transcription</keyword>
<proteinExistence type="inferred from homology"/>
<dbReference type="SUPFAM" id="SSF46785">
    <property type="entry name" value="Winged helix' DNA-binding domain"/>
    <property type="match status" value="1"/>
</dbReference>